<dbReference type="SUPFAM" id="SSF52540">
    <property type="entry name" value="P-loop containing nucleoside triphosphate hydrolases"/>
    <property type="match status" value="1"/>
</dbReference>
<dbReference type="InterPro" id="IPR027417">
    <property type="entry name" value="P-loop_NTPase"/>
</dbReference>
<dbReference type="InterPro" id="IPR013563">
    <property type="entry name" value="Oligopep_ABC_C"/>
</dbReference>
<evidence type="ECO:0000256" key="6">
    <source>
        <dbReference type="ARBA" id="ARBA00022840"/>
    </source>
</evidence>
<dbReference type="EMBL" id="JAUSTP010000004">
    <property type="protein sequence ID" value="MDQ0189049.1"/>
    <property type="molecule type" value="Genomic_DNA"/>
</dbReference>
<comment type="subcellular location">
    <subcellularLocation>
        <location evidence="1">Cell membrane</location>
        <topology evidence="1">Peripheral membrane protein</topology>
    </subcellularLocation>
</comment>
<organism evidence="9 10">
    <name type="scientific">Alicyclobacillus cycloheptanicus</name>
    <dbReference type="NCBI Taxonomy" id="1457"/>
    <lineage>
        <taxon>Bacteria</taxon>
        <taxon>Bacillati</taxon>
        <taxon>Bacillota</taxon>
        <taxon>Bacilli</taxon>
        <taxon>Bacillales</taxon>
        <taxon>Alicyclobacillaceae</taxon>
        <taxon>Alicyclobacillus</taxon>
    </lineage>
</organism>
<dbReference type="PROSITE" id="PS00211">
    <property type="entry name" value="ABC_TRANSPORTER_1"/>
    <property type="match status" value="1"/>
</dbReference>
<evidence type="ECO:0000313" key="10">
    <source>
        <dbReference type="Proteomes" id="UP001232973"/>
    </source>
</evidence>
<dbReference type="NCBIfam" id="TIGR01727">
    <property type="entry name" value="oligo_HPY"/>
    <property type="match status" value="1"/>
</dbReference>
<feature type="domain" description="ABC transporter" evidence="8">
    <location>
        <begin position="7"/>
        <end position="257"/>
    </location>
</feature>
<accession>A0ABT9XG41</accession>
<keyword evidence="5" id="KW-0547">Nucleotide-binding</keyword>
<evidence type="ECO:0000256" key="7">
    <source>
        <dbReference type="ARBA" id="ARBA00023136"/>
    </source>
</evidence>
<dbReference type="PANTHER" id="PTHR43297">
    <property type="entry name" value="OLIGOPEPTIDE TRANSPORT ATP-BINDING PROTEIN APPD"/>
    <property type="match status" value="1"/>
</dbReference>
<dbReference type="Proteomes" id="UP001232973">
    <property type="component" value="Unassembled WGS sequence"/>
</dbReference>
<dbReference type="InterPro" id="IPR003439">
    <property type="entry name" value="ABC_transporter-like_ATP-bd"/>
</dbReference>
<dbReference type="RefSeq" id="WP_274454838.1">
    <property type="nucleotide sequence ID" value="NZ_CP067097.1"/>
</dbReference>
<reference evidence="9 10" key="1">
    <citation type="submission" date="2023-07" db="EMBL/GenBank/DDBJ databases">
        <title>Genomic Encyclopedia of Type Strains, Phase IV (KMG-IV): sequencing the most valuable type-strain genomes for metagenomic binning, comparative biology and taxonomic classification.</title>
        <authorList>
            <person name="Goeker M."/>
        </authorList>
    </citation>
    <scope>NUCLEOTIDE SEQUENCE [LARGE SCALE GENOMIC DNA]</scope>
    <source>
        <strain evidence="9 10">DSM 4006</strain>
    </source>
</reference>
<evidence type="ECO:0000313" key="9">
    <source>
        <dbReference type="EMBL" id="MDQ0189049.1"/>
    </source>
</evidence>
<dbReference type="CDD" id="cd03257">
    <property type="entry name" value="ABC_NikE_OppD_transporters"/>
    <property type="match status" value="1"/>
</dbReference>
<evidence type="ECO:0000256" key="1">
    <source>
        <dbReference type="ARBA" id="ARBA00004202"/>
    </source>
</evidence>
<keyword evidence="10" id="KW-1185">Reference proteome</keyword>
<proteinExistence type="inferred from homology"/>
<evidence type="ECO:0000259" key="8">
    <source>
        <dbReference type="PROSITE" id="PS50893"/>
    </source>
</evidence>
<dbReference type="SMART" id="SM00382">
    <property type="entry name" value="AAA"/>
    <property type="match status" value="1"/>
</dbReference>
<evidence type="ECO:0000256" key="3">
    <source>
        <dbReference type="ARBA" id="ARBA00022448"/>
    </source>
</evidence>
<dbReference type="PANTHER" id="PTHR43297:SF2">
    <property type="entry name" value="DIPEPTIDE TRANSPORT ATP-BINDING PROTEIN DPPD"/>
    <property type="match status" value="1"/>
</dbReference>
<gene>
    <name evidence="9" type="ORF">J2S03_000865</name>
</gene>
<dbReference type="Pfam" id="PF08352">
    <property type="entry name" value="oligo_HPY"/>
    <property type="match status" value="1"/>
</dbReference>
<evidence type="ECO:0000256" key="2">
    <source>
        <dbReference type="ARBA" id="ARBA00005417"/>
    </source>
</evidence>
<keyword evidence="4" id="KW-1003">Cell membrane</keyword>
<comment type="similarity">
    <text evidence="2">Belongs to the ABC transporter superfamily.</text>
</comment>
<keyword evidence="6 9" id="KW-0067">ATP-binding</keyword>
<dbReference type="Pfam" id="PF00005">
    <property type="entry name" value="ABC_tran"/>
    <property type="match status" value="1"/>
</dbReference>
<dbReference type="PROSITE" id="PS50893">
    <property type="entry name" value="ABC_TRANSPORTER_2"/>
    <property type="match status" value="1"/>
</dbReference>
<dbReference type="InterPro" id="IPR017871">
    <property type="entry name" value="ABC_transporter-like_CS"/>
</dbReference>
<evidence type="ECO:0000256" key="5">
    <source>
        <dbReference type="ARBA" id="ARBA00022741"/>
    </source>
</evidence>
<evidence type="ECO:0000256" key="4">
    <source>
        <dbReference type="ARBA" id="ARBA00022475"/>
    </source>
</evidence>
<keyword evidence="7" id="KW-0472">Membrane</keyword>
<sequence length="330" mass="35904">MNSTVVLEVSNLTTKVQRKGSSITLVDDVSFRVHRGEVLGVVGESGCGKSVTALSVMGLIKPPVAVTSGAVLLNGQNLVGLPKAELRRMRGSTLSMIFQEPMTSLNPVFSVGNQLSEVLRIHKHLSKRAAFARSVELLKLVGIPRPEEVAKSYPHQLSGGMRQRVMIAMAMACEPGLLIADEPTTALDVTIQAQILQIMKNLQQTMGLTMMLITHDFGVVSQMCDKVIVMYAGKIVESGDTQAVLHHPAHPYTKGLLNSLPERNKGANRLKYIPGSVPPPAEWGLGCRFADRCEFVEERCRVEMPPLFSAGQGEQRSRCWLSEKGGGRHA</sequence>
<dbReference type="GO" id="GO:0005524">
    <property type="term" value="F:ATP binding"/>
    <property type="evidence" value="ECO:0007669"/>
    <property type="project" value="UniProtKB-KW"/>
</dbReference>
<comment type="caution">
    <text evidence="9">The sequence shown here is derived from an EMBL/GenBank/DDBJ whole genome shotgun (WGS) entry which is preliminary data.</text>
</comment>
<dbReference type="InterPro" id="IPR003593">
    <property type="entry name" value="AAA+_ATPase"/>
</dbReference>
<keyword evidence="3" id="KW-0813">Transport</keyword>
<name>A0ABT9XG41_9BACL</name>
<dbReference type="Gene3D" id="3.40.50.300">
    <property type="entry name" value="P-loop containing nucleotide triphosphate hydrolases"/>
    <property type="match status" value="1"/>
</dbReference>
<dbReference type="InterPro" id="IPR050388">
    <property type="entry name" value="ABC_Ni/Peptide_Import"/>
</dbReference>
<protein>
    <submittedName>
        <fullName evidence="9">Peptide/nickel transport system ATP-binding protein</fullName>
    </submittedName>
</protein>